<dbReference type="RefSeq" id="WP_013030057.1">
    <property type="nucleotide sequence ID" value="NC_013959.1"/>
</dbReference>
<dbReference type="STRING" id="580332.Slit_1930"/>
<dbReference type="EMBL" id="CP001965">
    <property type="protein sequence ID" value="ADE12159.1"/>
    <property type="molecule type" value="Genomic_DNA"/>
</dbReference>
<dbReference type="SUPFAM" id="SSF103084">
    <property type="entry name" value="Holliday junction resolvase RusA"/>
    <property type="match status" value="1"/>
</dbReference>
<dbReference type="GO" id="GO:0006310">
    <property type="term" value="P:DNA recombination"/>
    <property type="evidence" value="ECO:0007669"/>
    <property type="project" value="InterPro"/>
</dbReference>
<evidence type="ECO:0000313" key="2">
    <source>
        <dbReference type="Proteomes" id="UP000001625"/>
    </source>
</evidence>
<evidence type="ECO:0000313" key="1">
    <source>
        <dbReference type="EMBL" id="ADE12159.1"/>
    </source>
</evidence>
<accession>D5CT73</accession>
<dbReference type="InterPro" id="IPR036614">
    <property type="entry name" value="RusA-like_sf"/>
</dbReference>
<dbReference type="AlphaFoldDB" id="D5CT73"/>
<dbReference type="HOGENOM" id="CLU_124338_1_0_4"/>
<proteinExistence type="predicted"/>
<protein>
    <submittedName>
        <fullName evidence="1">Endodeoxyribonuclease RusA</fullName>
    </submittedName>
</protein>
<keyword evidence="2" id="KW-1185">Reference proteome</keyword>
<dbReference type="GO" id="GO:0000287">
    <property type="term" value="F:magnesium ion binding"/>
    <property type="evidence" value="ECO:0007669"/>
    <property type="project" value="InterPro"/>
</dbReference>
<dbReference type="Gene3D" id="3.30.1330.70">
    <property type="entry name" value="Holliday junction resolvase RusA"/>
    <property type="match status" value="1"/>
</dbReference>
<dbReference type="Pfam" id="PF05866">
    <property type="entry name" value="RusA"/>
    <property type="match status" value="1"/>
</dbReference>
<dbReference type="Proteomes" id="UP000001625">
    <property type="component" value="Chromosome"/>
</dbReference>
<dbReference type="OrthoDB" id="5114842at2"/>
<dbReference type="GO" id="GO:0006281">
    <property type="term" value="P:DNA repair"/>
    <property type="evidence" value="ECO:0007669"/>
    <property type="project" value="InterPro"/>
</dbReference>
<organism evidence="1 2">
    <name type="scientific">Sideroxydans lithotrophicus (strain ES-1)</name>
    <dbReference type="NCBI Taxonomy" id="580332"/>
    <lineage>
        <taxon>Bacteria</taxon>
        <taxon>Pseudomonadati</taxon>
        <taxon>Pseudomonadota</taxon>
        <taxon>Betaproteobacteria</taxon>
        <taxon>Nitrosomonadales</taxon>
        <taxon>Gallionellaceae</taxon>
        <taxon>Sideroxydans</taxon>
    </lineage>
</organism>
<name>D5CT73_SIDLE</name>
<dbReference type="InterPro" id="IPR008822">
    <property type="entry name" value="Endonuclease_RusA-like"/>
</dbReference>
<reference evidence="1 2" key="1">
    <citation type="submission" date="2010-03" db="EMBL/GenBank/DDBJ databases">
        <title>Complete sequence of Sideroxydans lithotrophicus ES-1.</title>
        <authorList>
            <consortium name="US DOE Joint Genome Institute"/>
            <person name="Lucas S."/>
            <person name="Copeland A."/>
            <person name="Lapidus A."/>
            <person name="Cheng J.-F."/>
            <person name="Bruce D."/>
            <person name="Goodwin L."/>
            <person name="Pitluck S."/>
            <person name="Munk A.C."/>
            <person name="Detter J.C."/>
            <person name="Han C."/>
            <person name="Tapia R."/>
            <person name="Larimer F."/>
            <person name="Land M."/>
            <person name="Hauser L."/>
            <person name="Kyrpides N."/>
            <person name="Ivanova N."/>
            <person name="Emerson D."/>
            <person name="Woyke T."/>
        </authorList>
    </citation>
    <scope>NUCLEOTIDE SEQUENCE [LARGE SCALE GENOMIC DNA]</scope>
    <source>
        <strain evidence="1 2">ES-1</strain>
    </source>
</reference>
<gene>
    <name evidence="1" type="ordered locus">Slit_1930</name>
</gene>
<sequence length="143" mass="15934">MTSITFTVPGTPVGKGRPKFARRGKFVTTYTPEKTASYENLVKLAAAKAMDGRQPIDGAAQVSIWLWVTPPASWSQKKQRQALAHEIFPTTKPDMDNVVKGIFDAMNEIVWQDDKQVIDLSCYKRYSETARAEVKITQIGVTA</sequence>
<dbReference type="eggNOG" id="COG4570">
    <property type="taxonomic scope" value="Bacteria"/>
</dbReference>
<dbReference type="KEGG" id="slt:Slit_1930"/>